<comment type="similarity">
    <text evidence="1">Belongs to the thioesterase family.</text>
</comment>
<organism evidence="4 5">
    <name type="scientific">Kitasatospora aburaviensis</name>
    <dbReference type="NCBI Taxonomy" id="67265"/>
    <lineage>
        <taxon>Bacteria</taxon>
        <taxon>Bacillati</taxon>
        <taxon>Actinomycetota</taxon>
        <taxon>Actinomycetes</taxon>
        <taxon>Kitasatosporales</taxon>
        <taxon>Streptomycetaceae</taxon>
        <taxon>Kitasatospora</taxon>
    </lineage>
</organism>
<comment type="caution">
    <text evidence="4">The sequence shown here is derived from an EMBL/GenBank/DDBJ whole genome shotgun (WGS) entry which is preliminary data.</text>
</comment>
<proteinExistence type="inferred from homology"/>
<dbReference type="SUPFAM" id="SSF53474">
    <property type="entry name" value="alpha/beta-Hydrolases"/>
    <property type="match status" value="1"/>
</dbReference>
<evidence type="ECO:0000313" key="4">
    <source>
        <dbReference type="EMBL" id="MFC5889080.1"/>
    </source>
</evidence>
<keyword evidence="2" id="KW-0378">Hydrolase</keyword>
<dbReference type="PANTHER" id="PTHR11487:SF0">
    <property type="entry name" value="S-ACYL FATTY ACID SYNTHASE THIOESTERASE, MEDIUM CHAIN"/>
    <property type="match status" value="1"/>
</dbReference>
<dbReference type="Gene3D" id="3.40.50.1820">
    <property type="entry name" value="alpha/beta hydrolase"/>
    <property type="match status" value="1"/>
</dbReference>
<evidence type="ECO:0000256" key="1">
    <source>
        <dbReference type="ARBA" id="ARBA00007169"/>
    </source>
</evidence>
<accession>A0ABW1F4M4</accession>
<gene>
    <name evidence="4" type="ORF">ACFP0N_29335</name>
</gene>
<name>A0ABW1F4M4_9ACTN</name>
<dbReference type="SMART" id="SM00824">
    <property type="entry name" value="PKS_TE"/>
    <property type="match status" value="1"/>
</dbReference>
<dbReference type="RefSeq" id="WP_313767011.1">
    <property type="nucleotide sequence ID" value="NZ_BAAAVH010000020.1"/>
</dbReference>
<dbReference type="InterPro" id="IPR020802">
    <property type="entry name" value="TesA-like"/>
</dbReference>
<reference evidence="5" key="1">
    <citation type="journal article" date="2019" name="Int. J. Syst. Evol. Microbiol.">
        <title>The Global Catalogue of Microorganisms (GCM) 10K type strain sequencing project: providing services to taxonomists for standard genome sequencing and annotation.</title>
        <authorList>
            <consortium name="The Broad Institute Genomics Platform"/>
            <consortium name="The Broad Institute Genome Sequencing Center for Infectious Disease"/>
            <person name="Wu L."/>
            <person name="Ma J."/>
        </authorList>
    </citation>
    <scope>NUCLEOTIDE SEQUENCE [LARGE SCALE GENOMIC DNA]</scope>
    <source>
        <strain evidence="5">CGMCC 4.1469</strain>
    </source>
</reference>
<evidence type="ECO:0000259" key="3">
    <source>
        <dbReference type="SMART" id="SM00824"/>
    </source>
</evidence>
<dbReference type="InterPro" id="IPR012223">
    <property type="entry name" value="TEII"/>
</dbReference>
<dbReference type="Pfam" id="PF00975">
    <property type="entry name" value="Thioesterase"/>
    <property type="match status" value="1"/>
</dbReference>
<dbReference type="InterPro" id="IPR029058">
    <property type="entry name" value="AB_hydrolase_fold"/>
</dbReference>
<keyword evidence="5" id="KW-1185">Reference proteome</keyword>
<dbReference type="InterPro" id="IPR001031">
    <property type="entry name" value="Thioesterase"/>
</dbReference>
<evidence type="ECO:0000313" key="5">
    <source>
        <dbReference type="Proteomes" id="UP001596067"/>
    </source>
</evidence>
<dbReference type="Proteomes" id="UP001596067">
    <property type="component" value="Unassembled WGS sequence"/>
</dbReference>
<feature type="domain" description="Thioesterase TesA-like" evidence="3">
    <location>
        <begin position="26"/>
        <end position="249"/>
    </location>
</feature>
<dbReference type="EMBL" id="JBHSOD010000050">
    <property type="protein sequence ID" value="MFC5889080.1"/>
    <property type="molecule type" value="Genomic_DNA"/>
</dbReference>
<protein>
    <submittedName>
        <fullName evidence="4">Thioesterase II family protein</fullName>
    </submittedName>
</protein>
<evidence type="ECO:0000256" key="2">
    <source>
        <dbReference type="ARBA" id="ARBA00022801"/>
    </source>
</evidence>
<sequence>MTAAVVAESRWLRRFHPADGAQARLVCLPHAGGAAGYWFPLSERLAPGVETLAVQYPGRQDRRAEPGLGDIAELADGVVEALLPLLDGRPLALLGHSMGAVLAYEAARRLEHEAGSRPDVLFTSGRRAPCRRREENVHRQPDQALLAELRELGGTAPELLDDRDVMALLLPSVRRDYQAIETYRHRPGPELSCPITVLTGADDPRTTVDEARDWRRHTSGDCTVEVFPGGHFFLGDHLAEVAALVTTRLPPLRR</sequence>
<dbReference type="PANTHER" id="PTHR11487">
    <property type="entry name" value="THIOESTERASE"/>
    <property type="match status" value="1"/>
</dbReference>